<proteinExistence type="predicted"/>
<dbReference type="NCBIfam" id="TIGR02883">
    <property type="entry name" value="spore_cwlD"/>
    <property type="match status" value="1"/>
</dbReference>
<dbReference type="CDD" id="cd02696">
    <property type="entry name" value="MurNAc-LAA"/>
    <property type="match status" value="1"/>
</dbReference>
<evidence type="ECO:0000313" key="4">
    <source>
        <dbReference type="Proteomes" id="UP000197032"/>
    </source>
</evidence>
<dbReference type="OrthoDB" id="9772024at2"/>
<gene>
    <name evidence="3" type="ORF">KKC1_00350</name>
</gene>
<dbReference type="PANTHER" id="PTHR30404:SF0">
    <property type="entry name" value="N-ACETYLMURAMOYL-L-ALANINE AMIDASE AMIC"/>
    <property type="match status" value="1"/>
</dbReference>
<feature type="domain" description="MurNAc-LAA" evidence="2">
    <location>
        <begin position="126"/>
        <end position="235"/>
    </location>
</feature>
<dbReference type="SMART" id="SM00646">
    <property type="entry name" value="Ami_3"/>
    <property type="match status" value="1"/>
</dbReference>
<dbReference type="Pfam" id="PF01520">
    <property type="entry name" value="Amidase_3"/>
    <property type="match status" value="1"/>
</dbReference>
<dbReference type="InterPro" id="IPR014234">
    <property type="entry name" value="Spore_CwlD"/>
</dbReference>
<name>A0A1Z5HMX4_9FIRM</name>
<dbReference type="Proteomes" id="UP000197032">
    <property type="component" value="Unassembled WGS sequence"/>
</dbReference>
<evidence type="ECO:0000259" key="2">
    <source>
        <dbReference type="SMART" id="SM00646"/>
    </source>
</evidence>
<dbReference type="EMBL" id="BDGJ01000001">
    <property type="protein sequence ID" value="GAW90873.1"/>
    <property type="molecule type" value="Genomic_DNA"/>
</dbReference>
<dbReference type="InterPro" id="IPR050695">
    <property type="entry name" value="N-acetylmuramoyl_amidase_3"/>
</dbReference>
<dbReference type="SUPFAM" id="SSF53187">
    <property type="entry name" value="Zn-dependent exopeptidases"/>
    <property type="match status" value="1"/>
</dbReference>
<dbReference type="GO" id="GO:0009253">
    <property type="term" value="P:peptidoglycan catabolic process"/>
    <property type="evidence" value="ECO:0007669"/>
    <property type="project" value="InterPro"/>
</dbReference>
<sequence>MAISRIYVVKVRWKNLLVLVLLAAFIFIGYTYLAEKIANQAVEAVSWAVANKVIVVDPGHGGVDGGAVGPGGTLEKDINLAIAKKLSLILSQAGAAVVMTRETDTDLSTPGKSLRERKREDLNNRINLAQKRNADLYICIQANSFGRIWTGAQTFYYYKSTEGKKLARAIQSELRRILRNTNRRAQGLDTYILRNLDIPTVVVEVGFISNPQEEKLLNDPTYQSKLSWAIYAGIVKYYASNATER</sequence>
<dbReference type="GO" id="GO:0008745">
    <property type="term" value="F:N-acetylmuramoyl-L-alanine amidase activity"/>
    <property type="evidence" value="ECO:0007669"/>
    <property type="project" value="InterPro"/>
</dbReference>
<dbReference type="GO" id="GO:0030288">
    <property type="term" value="C:outer membrane-bounded periplasmic space"/>
    <property type="evidence" value="ECO:0007669"/>
    <property type="project" value="TreeGrafter"/>
</dbReference>
<dbReference type="AlphaFoldDB" id="A0A1Z5HMX4"/>
<keyword evidence="4" id="KW-1185">Reference proteome</keyword>
<reference evidence="4" key="1">
    <citation type="journal article" date="2017" name="Appl. Environ. Microbiol.">
        <title>Genomic analysis of Calderihabitans maritimus KKC1, a thermophilic hydrogenogenic carboxydotrophic bacterium isolated from marine sediment.</title>
        <authorList>
            <person name="Omae K."/>
            <person name="Yoneda Y."/>
            <person name="Fukuyama Y."/>
            <person name="Yoshida T."/>
            <person name="Sako Y."/>
        </authorList>
    </citation>
    <scope>NUCLEOTIDE SEQUENCE [LARGE SCALE GENOMIC DNA]</scope>
    <source>
        <strain evidence="4">KKC1</strain>
    </source>
</reference>
<comment type="caution">
    <text evidence="3">The sequence shown here is derived from an EMBL/GenBank/DDBJ whole genome shotgun (WGS) entry which is preliminary data.</text>
</comment>
<keyword evidence="1" id="KW-0378">Hydrolase</keyword>
<evidence type="ECO:0000256" key="1">
    <source>
        <dbReference type="ARBA" id="ARBA00022801"/>
    </source>
</evidence>
<protein>
    <submittedName>
        <fullName evidence="3">N-acetylmuramoyl-L-alanine amidase CwlD</fullName>
    </submittedName>
</protein>
<accession>A0A1Z5HMX4</accession>
<dbReference type="PANTHER" id="PTHR30404">
    <property type="entry name" value="N-ACETYLMURAMOYL-L-ALANINE AMIDASE"/>
    <property type="match status" value="1"/>
</dbReference>
<organism evidence="3 4">
    <name type="scientific">Calderihabitans maritimus</name>
    <dbReference type="NCBI Taxonomy" id="1246530"/>
    <lineage>
        <taxon>Bacteria</taxon>
        <taxon>Bacillati</taxon>
        <taxon>Bacillota</taxon>
        <taxon>Clostridia</taxon>
        <taxon>Neomoorellales</taxon>
        <taxon>Calderihabitantaceae</taxon>
        <taxon>Calderihabitans</taxon>
    </lineage>
</organism>
<evidence type="ECO:0000313" key="3">
    <source>
        <dbReference type="EMBL" id="GAW90873.1"/>
    </source>
</evidence>
<dbReference type="Gene3D" id="3.40.630.40">
    <property type="entry name" value="Zn-dependent exopeptidases"/>
    <property type="match status" value="1"/>
</dbReference>
<dbReference type="RefSeq" id="WP_088552488.1">
    <property type="nucleotide sequence ID" value="NZ_BDGJ01000001.1"/>
</dbReference>
<dbReference type="InterPro" id="IPR002508">
    <property type="entry name" value="MurNAc-LAA_cat"/>
</dbReference>